<dbReference type="Proteomes" id="UP000269143">
    <property type="component" value="Segment"/>
</dbReference>
<name>A0A3B8E0B8_9CAUD</name>
<evidence type="ECO:0000313" key="1">
    <source>
        <dbReference type="EMBL" id="AYJ73169.1"/>
    </source>
</evidence>
<evidence type="ECO:0000313" key="2">
    <source>
        <dbReference type="Proteomes" id="UP000269143"/>
    </source>
</evidence>
<protein>
    <submittedName>
        <fullName evidence="1">Uncharacterized protein</fullName>
    </submittedName>
</protein>
<sequence>MRALLNALEEAVARQALYRSNMKERYNERNKTAKELEGIKSDAMLLVDSLIIKGSPVKQALVNRLVYLYKVRALTSKNKHKSKRSGNVNLQALTKMLTSINSDINELEQLLIGVN</sequence>
<dbReference type="EMBL" id="MH830339">
    <property type="protein sequence ID" value="AYJ73169.1"/>
    <property type="molecule type" value="Genomic_DNA"/>
</dbReference>
<keyword evidence="2" id="KW-1185">Reference proteome</keyword>
<accession>A0A3B8E0B8</accession>
<proteinExistence type="predicted"/>
<organism evidence="1 2">
    <name type="scientific">Proteus phage Stubb</name>
    <dbReference type="NCBI Taxonomy" id="2315597"/>
    <lineage>
        <taxon>Viruses</taxon>
        <taxon>Duplodnaviria</taxon>
        <taxon>Heunggongvirae</taxon>
        <taxon>Uroviricota</taxon>
        <taxon>Caudoviricetes</taxon>
        <taxon>Demerecviridae</taxon>
        <taxon>Novosibvirus</taxon>
        <taxon>Novosibvirus stubb</taxon>
    </lineage>
</organism>
<gene>
    <name evidence="1" type="ORF">CPT_Stubb_029</name>
</gene>
<reference evidence="2" key="1">
    <citation type="submission" date="2018-09" db="EMBL/GenBank/DDBJ databases">
        <title>Complete genome of Proteus mirabilis phage Stubb.</title>
        <authorList>
            <person name="Bourgeois T.A."/>
            <person name="Lessor L."/>
            <person name="O'Leary C.J."/>
            <person name="Liu M."/>
        </authorList>
    </citation>
    <scope>NUCLEOTIDE SEQUENCE [LARGE SCALE GENOMIC DNA]</scope>
</reference>